<dbReference type="SUPFAM" id="SSF55961">
    <property type="entry name" value="Bet v1-like"/>
    <property type="match status" value="1"/>
</dbReference>
<organism evidence="1 2">
    <name type="scientific">Limosilactobacillus equigenerosi DSM 18793 = JCM 14505</name>
    <dbReference type="NCBI Taxonomy" id="1423742"/>
    <lineage>
        <taxon>Bacteria</taxon>
        <taxon>Bacillati</taxon>
        <taxon>Bacillota</taxon>
        <taxon>Bacilli</taxon>
        <taxon>Lactobacillales</taxon>
        <taxon>Lactobacillaceae</taxon>
        <taxon>Limosilactobacillus</taxon>
    </lineage>
</organism>
<dbReference type="Proteomes" id="UP000051084">
    <property type="component" value="Unassembled WGS sequence"/>
</dbReference>
<dbReference type="Pfam" id="PF10604">
    <property type="entry name" value="Polyketide_cyc2"/>
    <property type="match status" value="1"/>
</dbReference>
<sequence>MEVNRMTKELFTNEILIDADNQRIEKLLLNLENIIKWNPEIKQVATIDHDEYMILRHGGALNTTETIKVTQRGNTIEYESFDGTINCLIEWELESLSRHQTRLKQTLSLTSTTALNGVALMLKPVIRNAFKDNLTGIKRVVETMEAIY</sequence>
<dbReference type="EMBL" id="AZGC01000026">
    <property type="protein sequence ID" value="KRL94998.1"/>
    <property type="molecule type" value="Genomic_DNA"/>
</dbReference>
<evidence type="ECO:0000313" key="2">
    <source>
        <dbReference type="Proteomes" id="UP000051084"/>
    </source>
</evidence>
<proteinExistence type="predicted"/>
<dbReference type="AlphaFoldDB" id="A0A0R1UP65"/>
<comment type="caution">
    <text evidence="1">The sequence shown here is derived from an EMBL/GenBank/DDBJ whole genome shotgun (WGS) entry which is preliminary data.</text>
</comment>
<dbReference type="InterPro" id="IPR019587">
    <property type="entry name" value="Polyketide_cyclase/dehydratase"/>
</dbReference>
<dbReference type="Gene3D" id="3.30.530.20">
    <property type="match status" value="1"/>
</dbReference>
<dbReference type="STRING" id="417373.GCA_001570685_00201"/>
<keyword evidence="2" id="KW-1185">Reference proteome</keyword>
<reference evidence="1 2" key="1">
    <citation type="journal article" date="2015" name="Genome Announc.">
        <title>Expanding the biotechnology potential of lactobacilli through comparative genomics of 213 strains and associated genera.</title>
        <authorList>
            <person name="Sun Z."/>
            <person name="Harris H.M."/>
            <person name="McCann A."/>
            <person name="Guo C."/>
            <person name="Argimon S."/>
            <person name="Zhang W."/>
            <person name="Yang X."/>
            <person name="Jeffery I.B."/>
            <person name="Cooney J.C."/>
            <person name="Kagawa T.F."/>
            <person name="Liu W."/>
            <person name="Song Y."/>
            <person name="Salvetti E."/>
            <person name="Wrobel A."/>
            <person name="Rasinkangas P."/>
            <person name="Parkhill J."/>
            <person name="Rea M.C."/>
            <person name="O'Sullivan O."/>
            <person name="Ritari J."/>
            <person name="Douillard F.P."/>
            <person name="Paul Ross R."/>
            <person name="Yang R."/>
            <person name="Briner A.E."/>
            <person name="Felis G.E."/>
            <person name="de Vos W.M."/>
            <person name="Barrangou R."/>
            <person name="Klaenhammer T.R."/>
            <person name="Caufield P.W."/>
            <person name="Cui Y."/>
            <person name="Zhang H."/>
            <person name="O'Toole P.W."/>
        </authorList>
    </citation>
    <scope>NUCLEOTIDE SEQUENCE [LARGE SCALE GENOMIC DNA]</scope>
    <source>
        <strain evidence="1 2">DSM 18793</strain>
    </source>
</reference>
<evidence type="ECO:0000313" key="1">
    <source>
        <dbReference type="EMBL" id="KRL94998.1"/>
    </source>
</evidence>
<name>A0A0R1UP65_9LACO</name>
<accession>A0A0R1UP65</accession>
<dbReference type="CDD" id="cd07812">
    <property type="entry name" value="SRPBCC"/>
    <property type="match status" value="1"/>
</dbReference>
<gene>
    <name evidence="1" type="ORF">FC21_GL001043</name>
</gene>
<dbReference type="PATRIC" id="fig|1423742.4.peg.1085"/>
<dbReference type="InterPro" id="IPR023393">
    <property type="entry name" value="START-like_dom_sf"/>
</dbReference>
<evidence type="ECO:0008006" key="3">
    <source>
        <dbReference type="Google" id="ProtNLM"/>
    </source>
</evidence>
<protein>
    <recommendedName>
        <fullName evidence="3">SRPBCC family protein</fullName>
    </recommendedName>
</protein>